<proteinExistence type="predicted"/>
<organism evidence="1 2">
    <name type="scientific">Hyalomma asiaticum</name>
    <name type="common">Tick</name>
    <dbReference type="NCBI Taxonomy" id="266040"/>
    <lineage>
        <taxon>Eukaryota</taxon>
        <taxon>Metazoa</taxon>
        <taxon>Ecdysozoa</taxon>
        <taxon>Arthropoda</taxon>
        <taxon>Chelicerata</taxon>
        <taxon>Arachnida</taxon>
        <taxon>Acari</taxon>
        <taxon>Parasitiformes</taxon>
        <taxon>Ixodida</taxon>
        <taxon>Ixodoidea</taxon>
        <taxon>Ixodidae</taxon>
        <taxon>Hyalomminae</taxon>
        <taxon>Hyalomma</taxon>
    </lineage>
</organism>
<evidence type="ECO:0000313" key="2">
    <source>
        <dbReference type="Proteomes" id="UP000821845"/>
    </source>
</evidence>
<reference evidence="1" key="1">
    <citation type="submission" date="2020-05" db="EMBL/GenBank/DDBJ databases">
        <title>Large-scale comparative analyses of tick genomes elucidate their genetic diversity and vector capacities.</title>
        <authorList>
            <person name="Jia N."/>
            <person name="Wang J."/>
            <person name="Shi W."/>
            <person name="Du L."/>
            <person name="Sun Y."/>
            <person name="Zhan W."/>
            <person name="Jiang J."/>
            <person name="Wang Q."/>
            <person name="Zhang B."/>
            <person name="Ji P."/>
            <person name="Sakyi L.B."/>
            <person name="Cui X."/>
            <person name="Yuan T."/>
            <person name="Jiang B."/>
            <person name="Yang W."/>
            <person name="Lam T.T.-Y."/>
            <person name="Chang Q."/>
            <person name="Ding S."/>
            <person name="Wang X."/>
            <person name="Zhu J."/>
            <person name="Ruan X."/>
            <person name="Zhao L."/>
            <person name="Wei J."/>
            <person name="Que T."/>
            <person name="Du C."/>
            <person name="Cheng J."/>
            <person name="Dai P."/>
            <person name="Han X."/>
            <person name="Huang E."/>
            <person name="Gao Y."/>
            <person name="Liu J."/>
            <person name="Shao H."/>
            <person name="Ye R."/>
            <person name="Li L."/>
            <person name="Wei W."/>
            <person name="Wang X."/>
            <person name="Wang C."/>
            <person name="Yang T."/>
            <person name="Huo Q."/>
            <person name="Li W."/>
            <person name="Guo W."/>
            <person name="Chen H."/>
            <person name="Zhou L."/>
            <person name="Ni X."/>
            <person name="Tian J."/>
            <person name="Zhou Y."/>
            <person name="Sheng Y."/>
            <person name="Liu T."/>
            <person name="Pan Y."/>
            <person name="Xia L."/>
            <person name="Li J."/>
            <person name="Zhao F."/>
            <person name="Cao W."/>
        </authorList>
    </citation>
    <scope>NUCLEOTIDE SEQUENCE</scope>
    <source>
        <strain evidence="1">Hyas-2018</strain>
    </source>
</reference>
<protein>
    <submittedName>
        <fullName evidence="1">Uncharacterized protein</fullName>
    </submittedName>
</protein>
<sequence>MSLATLIVPTLLARSRGDSIKCLNEGEITYVPGISTKCITCATAQLGPDRKNVQAADGAQIVQSSGVGNTVEHPEGPGLGVRRQCLLLSTRGAADEESAQVCTCVVCPR</sequence>
<name>A0ACB7TTQ6_HYAAI</name>
<evidence type="ECO:0000313" key="1">
    <source>
        <dbReference type="EMBL" id="KAH6948832.1"/>
    </source>
</evidence>
<dbReference type="Proteomes" id="UP000821845">
    <property type="component" value="Chromosome 1"/>
</dbReference>
<dbReference type="EMBL" id="CM023481">
    <property type="protein sequence ID" value="KAH6948832.1"/>
    <property type="molecule type" value="Genomic_DNA"/>
</dbReference>
<keyword evidence="2" id="KW-1185">Reference proteome</keyword>
<accession>A0ACB7TTQ6</accession>
<comment type="caution">
    <text evidence="1">The sequence shown here is derived from an EMBL/GenBank/DDBJ whole genome shotgun (WGS) entry which is preliminary data.</text>
</comment>
<gene>
    <name evidence="1" type="ORF">HPB50_026568</name>
</gene>